<dbReference type="InterPro" id="IPR051333">
    <property type="entry name" value="CLIP_Serine_Protease"/>
</dbReference>
<evidence type="ECO:0000256" key="3">
    <source>
        <dbReference type="ARBA" id="ARBA00022588"/>
    </source>
</evidence>
<comment type="subcellular location">
    <subcellularLocation>
        <location evidence="1">Secreted</location>
    </subcellularLocation>
</comment>
<dbReference type="VEuPathDB" id="VectorBase:AARA010046"/>
<dbReference type="Proteomes" id="UP000075840">
    <property type="component" value="Unassembled WGS sequence"/>
</dbReference>
<feature type="domain" description="Peptidase S1" evidence="9">
    <location>
        <begin position="59"/>
        <end position="307"/>
    </location>
</feature>
<dbReference type="InterPro" id="IPR043504">
    <property type="entry name" value="Peptidase_S1_PA_chymotrypsin"/>
</dbReference>
<evidence type="ECO:0000313" key="11">
    <source>
        <dbReference type="Proteomes" id="UP000075840"/>
    </source>
</evidence>
<evidence type="ECO:0000256" key="8">
    <source>
        <dbReference type="ARBA" id="ARBA00024195"/>
    </source>
</evidence>
<name>A0A182I8Y6_ANOAR</name>
<dbReference type="InterPro" id="IPR033116">
    <property type="entry name" value="TRYPSIN_SER"/>
</dbReference>
<keyword evidence="3" id="KW-0399">Innate immunity</keyword>
<evidence type="ECO:0000256" key="7">
    <source>
        <dbReference type="ARBA" id="ARBA00023180"/>
    </source>
</evidence>
<keyword evidence="11" id="KW-1185">Reference proteome</keyword>
<dbReference type="EnsemblMetazoa" id="AARA010046-RA">
    <property type="protein sequence ID" value="AARA010046-PA"/>
    <property type="gene ID" value="AARA010046"/>
</dbReference>
<reference evidence="10" key="1">
    <citation type="submission" date="2022-08" db="UniProtKB">
        <authorList>
            <consortium name="EnsemblMetazoa"/>
        </authorList>
    </citation>
    <scope>IDENTIFICATION</scope>
    <source>
        <strain evidence="10">Dongola</strain>
    </source>
</reference>
<dbReference type="Pfam" id="PF00089">
    <property type="entry name" value="Trypsin"/>
    <property type="match status" value="2"/>
</dbReference>
<dbReference type="GO" id="GO:0006508">
    <property type="term" value="P:proteolysis"/>
    <property type="evidence" value="ECO:0007669"/>
    <property type="project" value="InterPro"/>
</dbReference>
<organism evidence="10 11">
    <name type="scientific">Anopheles arabiensis</name>
    <name type="common">Mosquito</name>
    <dbReference type="NCBI Taxonomy" id="7173"/>
    <lineage>
        <taxon>Eukaryota</taxon>
        <taxon>Metazoa</taxon>
        <taxon>Ecdysozoa</taxon>
        <taxon>Arthropoda</taxon>
        <taxon>Hexapoda</taxon>
        <taxon>Insecta</taxon>
        <taxon>Pterygota</taxon>
        <taxon>Neoptera</taxon>
        <taxon>Endopterygota</taxon>
        <taxon>Diptera</taxon>
        <taxon>Nematocera</taxon>
        <taxon>Culicoidea</taxon>
        <taxon>Culicidae</taxon>
        <taxon>Anophelinae</taxon>
        <taxon>Anopheles</taxon>
    </lineage>
</organism>
<evidence type="ECO:0000256" key="5">
    <source>
        <dbReference type="ARBA" id="ARBA00022859"/>
    </source>
</evidence>
<dbReference type="CDD" id="cd00190">
    <property type="entry name" value="Tryp_SPc"/>
    <property type="match status" value="1"/>
</dbReference>
<dbReference type="PROSITE" id="PS00134">
    <property type="entry name" value="TRYPSIN_HIS"/>
    <property type="match status" value="1"/>
</dbReference>
<comment type="similarity">
    <text evidence="8">Belongs to the peptidase S1 family. CLIP subfamily.</text>
</comment>
<dbReference type="PROSITE" id="PS50240">
    <property type="entry name" value="TRYPSIN_DOM"/>
    <property type="match status" value="2"/>
</dbReference>
<keyword evidence="4" id="KW-0732">Signal</keyword>
<keyword evidence="5" id="KW-0391">Immunity</keyword>
<keyword evidence="7" id="KW-0325">Glycoprotein</keyword>
<dbReference type="SMART" id="SM00020">
    <property type="entry name" value="Tryp_SPc"/>
    <property type="match status" value="1"/>
</dbReference>
<evidence type="ECO:0000259" key="9">
    <source>
        <dbReference type="PROSITE" id="PS50240"/>
    </source>
</evidence>
<keyword evidence="2" id="KW-0964">Secreted</keyword>
<dbReference type="PRINTS" id="PR00722">
    <property type="entry name" value="CHYMOTRYPSIN"/>
</dbReference>
<evidence type="ECO:0000256" key="1">
    <source>
        <dbReference type="ARBA" id="ARBA00004613"/>
    </source>
</evidence>
<dbReference type="VEuPathDB" id="VectorBase:AARA21_002897"/>
<evidence type="ECO:0000256" key="6">
    <source>
        <dbReference type="ARBA" id="ARBA00023157"/>
    </source>
</evidence>
<dbReference type="SUPFAM" id="SSF50494">
    <property type="entry name" value="Trypsin-like serine proteases"/>
    <property type="match status" value="2"/>
</dbReference>
<dbReference type="RefSeq" id="XP_040158562.1">
    <property type="nucleotide sequence ID" value="XM_040302628.1"/>
</dbReference>
<dbReference type="PANTHER" id="PTHR24260">
    <property type="match status" value="1"/>
</dbReference>
<dbReference type="GO" id="GO:0004252">
    <property type="term" value="F:serine-type endopeptidase activity"/>
    <property type="evidence" value="ECO:0007669"/>
    <property type="project" value="InterPro"/>
</dbReference>
<dbReference type="AlphaFoldDB" id="A0A182I8Y6"/>
<accession>A0A182I8Y6</accession>
<dbReference type="EMBL" id="APCN01003136">
    <property type="status" value="NOT_ANNOTATED_CDS"/>
    <property type="molecule type" value="Genomic_DNA"/>
</dbReference>
<dbReference type="PANTHER" id="PTHR24260:SF147">
    <property type="entry name" value="EG:BACR7A4.3 PROTEIN-RELATED"/>
    <property type="match status" value="1"/>
</dbReference>
<dbReference type="GeneID" id="120897620"/>
<evidence type="ECO:0000256" key="4">
    <source>
        <dbReference type="ARBA" id="ARBA00022729"/>
    </source>
</evidence>
<dbReference type="InterPro" id="IPR018114">
    <property type="entry name" value="TRYPSIN_HIS"/>
</dbReference>
<dbReference type="FunFam" id="2.40.10.10:FF:000028">
    <property type="entry name" value="Serine protease easter"/>
    <property type="match status" value="1"/>
</dbReference>
<evidence type="ECO:0000256" key="2">
    <source>
        <dbReference type="ARBA" id="ARBA00022525"/>
    </source>
</evidence>
<dbReference type="Gene3D" id="2.40.10.10">
    <property type="entry name" value="Trypsin-like serine proteases"/>
    <property type="match status" value="2"/>
</dbReference>
<dbReference type="GO" id="GO:0045087">
    <property type="term" value="P:innate immune response"/>
    <property type="evidence" value="ECO:0007669"/>
    <property type="project" value="UniProtKB-KW"/>
</dbReference>
<dbReference type="InterPro" id="IPR001254">
    <property type="entry name" value="Trypsin_dom"/>
</dbReference>
<dbReference type="GO" id="GO:0005576">
    <property type="term" value="C:extracellular region"/>
    <property type="evidence" value="ECO:0007669"/>
    <property type="project" value="UniProtKB-SubCell"/>
</dbReference>
<dbReference type="InterPro" id="IPR009003">
    <property type="entry name" value="Peptidase_S1_PA"/>
</dbReference>
<sequence>MHQRLIVIASALLLIADLVFSENAFIDSAPEGYYDRKSLADCPSRFYSEDVSSALGFFIFGGRRAFLKEFPHMAAIGWTDKTVSPPVVQYKCGGSLIAAKYVLTAAHCKVDDEKIPPDTVRLGDTNLATTEDDETAQQFKIVSFTVHEKFKKNRKYYDIALIELDREAKFNTAVCPICLWPLDNIHEYSSSLRAIGFGFTTYTSGMSPTLQKVSLNYYDSDSCNNELPKDARLRYGLTSDQFCTKTPHKDACLGDSGGPLQIDLSDVTRTIPYLTGVVSFGTGCWDGSMGVYTKVASYINWIRERVNVTVDPIECARNTECLAARSFSDSRLSPQNNSPFFKVNLRKADNSSFHQCSGALIDYRHVVTSATCAIRNNQQPAFIEANKEMVEIVDIDVHPKFVAGKNYHNLAVLTLAKFYNPNKIYQIIAPGCIWKEERITDPIVFFSGYGPEVKNEPEDVAKNVSLKVLVALVTENGRCEASDAWKVNSTLWSGFNSDFLCTFNPIDLVPGICKLEPGGAVSNFRRDNIVPYVYAVNTMDEGECGGTQNLFVATRLAPFYDWIESIILRHLPENDPILTSIRFGGDESDTPSVDTSTSNEIDQIVHQNRIVPAILSDVIANHIKPYGDDLMKSRPQTTKVNIYHQSLNNVPETYEVYGPHTPHSQKLVHPFQTSPRTKQSVLVPPVQNTIHNNDVHIELIPSVELPPTHIIQGQGHPQVVHSRPSATYSPYTRPNHFQSVVPYGQSMSGQRVDYQGPNSPHPTVDHNHLVSIIRSIELYENGHCTLPTGAPGRCLHYTRCPSMYWNRQNVDVFLRLNLIPLCNRAQETVCCQV</sequence>
<dbReference type="KEGG" id="aara:120897620"/>
<keyword evidence="6" id="KW-1015">Disulfide bond</keyword>
<evidence type="ECO:0000313" key="10">
    <source>
        <dbReference type="EnsemblMetazoa" id="AARA010046-PA"/>
    </source>
</evidence>
<protein>
    <recommendedName>
        <fullName evidence="9">Peptidase S1 domain-containing protein</fullName>
    </recommendedName>
</protein>
<dbReference type="InterPro" id="IPR001314">
    <property type="entry name" value="Peptidase_S1A"/>
</dbReference>
<dbReference type="PROSITE" id="PS00135">
    <property type="entry name" value="TRYPSIN_SER"/>
    <property type="match status" value="1"/>
</dbReference>
<feature type="domain" description="Peptidase S1" evidence="9">
    <location>
        <begin position="341"/>
        <end position="568"/>
    </location>
</feature>
<proteinExistence type="inferred from homology"/>